<evidence type="ECO:0000313" key="2">
    <source>
        <dbReference type="Proteomes" id="UP000051236"/>
    </source>
</evidence>
<evidence type="ECO:0008006" key="3">
    <source>
        <dbReference type="Google" id="ProtNLM"/>
    </source>
</evidence>
<sequence>MKNEKQFVKLFVILGALFLGLLGFKANIALAALDIQVPMNPTTVTSNGFPAVVYSDPACTKPTGQTLDKTITTWKVNREVFAYPSNNFFGAFDLGDNQWVKDGEVFFHVNPISVDRGRYDILEAYTDGKQVKVYNNPQLSKVAGNLDTSIQDWAVTGYAVTGPDGSLGRLDLGDNQWVNAKDVVLIYNVYIFKAGTLLYDDSGQQTGTLPDLDGNGYGYYRAFGVMKHNDEFYIRLGSDTQWAKLSQSHRDI</sequence>
<keyword evidence="2" id="KW-1185">Reference proteome</keyword>
<reference evidence="1 2" key="1">
    <citation type="journal article" date="2015" name="Genome Announc.">
        <title>Expanding the biotechnology potential of lactobacilli through comparative genomics of 213 strains and associated genera.</title>
        <authorList>
            <person name="Sun Z."/>
            <person name="Harris H.M."/>
            <person name="McCann A."/>
            <person name="Guo C."/>
            <person name="Argimon S."/>
            <person name="Zhang W."/>
            <person name="Yang X."/>
            <person name="Jeffery I.B."/>
            <person name="Cooney J.C."/>
            <person name="Kagawa T.F."/>
            <person name="Liu W."/>
            <person name="Song Y."/>
            <person name="Salvetti E."/>
            <person name="Wrobel A."/>
            <person name="Rasinkangas P."/>
            <person name="Parkhill J."/>
            <person name="Rea M.C."/>
            <person name="O'Sullivan O."/>
            <person name="Ritari J."/>
            <person name="Douillard F.P."/>
            <person name="Paul Ross R."/>
            <person name="Yang R."/>
            <person name="Briner A.E."/>
            <person name="Felis G.E."/>
            <person name="de Vos W.M."/>
            <person name="Barrangou R."/>
            <person name="Klaenhammer T.R."/>
            <person name="Caufield P.W."/>
            <person name="Cui Y."/>
            <person name="Zhang H."/>
            <person name="O'Toole P.W."/>
        </authorList>
    </citation>
    <scope>NUCLEOTIDE SEQUENCE [LARGE SCALE GENOMIC DNA]</scope>
    <source>
        <strain evidence="1 2">DSM 18527</strain>
    </source>
</reference>
<dbReference type="AlphaFoldDB" id="X0PU33"/>
<comment type="caution">
    <text evidence="1">The sequence shown here is derived from an EMBL/GenBank/DDBJ whole genome shotgun (WGS) entry which is preliminary data.</text>
</comment>
<dbReference type="STRING" id="1423734.FC83_GL001489"/>
<dbReference type="OrthoDB" id="2330151at2"/>
<dbReference type="RefSeq" id="WP_035454365.1">
    <property type="nucleotide sequence ID" value="NZ_AZGA01000087.1"/>
</dbReference>
<dbReference type="PATRIC" id="fig|1423734.3.peg.1507"/>
<gene>
    <name evidence="1" type="ORF">FC83_GL001489</name>
</gene>
<accession>X0PU33</accession>
<dbReference type="EMBL" id="AZGA01000087">
    <property type="protein sequence ID" value="KRM30928.1"/>
    <property type="molecule type" value="Genomic_DNA"/>
</dbReference>
<proteinExistence type="predicted"/>
<name>X0PU33_9LACO</name>
<organism evidence="1 2">
    <name type="scientific">Agrilactobacillus composti DSM 18527 = JCM 14202</name>
    <dbReference type="NCBI Taxonomy" id="1423734"/>
    <lineage>
        <taxon>Bacteria</taxon>
        <taxon>Bacillati</taxon>
        <taxon>Bacillota</taxon>
        <taxon>Bacilli</taxon>
        <taxon>Lactobacillales</taxon>
        <taxon>Lactobacillaceae</taxon>
        <taxon>Agrilactobacillus</taxon>
    </lineage>
</organism>
<evidence type="ECO:0000313" key="1">
    <source>
        <dbReference type="EMBL" id="KRM30928.1"/>
    </source>
</evidence>
<dbReference type="Proteomes" id="UP000051236">
    <property type="component" value="Unassembled WGS sequence"/>
</dbReference>
<protein>
    <recommendedName>
        <fullName evidence="3">Surface layer protein A domain-containing protein</fullName>
    </recommendedName>
</protein>